<dbReference type="NCBIfam" id="TIGR01640">
    <property type="entry name" value="F_box_assoc_1"/>
    <property type="match status" value="1"/>
</dbReference>
<feature type="domain" description="F-box" evidence="1">
    <location>
        <begin position="15"/>
        <end position="56"/>
    </location>
</feature>
<dbReference type="InterPro" id="IPR050796">
    <property type="entry name" value="SCF_F-box_component"/>
</dbReference>
<dbReference type="OMA" id="NATIIMY"/>
<dbReference type="SUPFAM" id="SSF81383">
    <property type="entry name" value="F-box domain"/>
    <property type="match status" value="1"/>
</dbReference>
<dbReference type="Gramene" id="PHT85257">
    <property type="protein sequence ID" value="PHT85257"/>
    <property type="gene ID" value="T459_07363"/>
</dbReference>
<dbReference type="EMBL" id="AYRZ02000003">
    <property type="protein sequence ID" value="PHT85257.1"/>
    <property type="molecule type" value="Genomic_DNA"/>
</dbReference>
<dbReference type="InterPro" id="IPR036047">
    <property type="entry name" value="F-box-like_dom_sf"/>
</dbReference>
<evidence type="ECO:0000259" key="1">
    <source>
        <dbReference type="SMART" id="SM00256"/>
    </source>
</evidence>
<gene>
    <name evidence="2" type="ORF">T459_07363</name>
</gene>
<name>A0A2G2ZTF2_CAPAN</name>
<dbReference type="AlphaFoldDB" id="A0A2G2ZTF2"/>
<accession>A0A2G2ZTF2</accession>
<dbReference type="SMART" id="SM00256">
    <property type="entry name" value="FBOX"/>
    <property type="match status" value="1"/>
</dbReference>
<dbReference type="InterPro" id="IPR017451">
    <property type="entry name" value="F-box-assoc_interact_dom"/>
</dbReference>
<organism evidence="2 3">
    <name type="scientific">Capsicum annuum</name>
    <name type="common">Capsicum pepper</name>
    <dbReference type="NCBI Taxonomy" id="4072"/>
    <lineage>
        <taxon>Eukaryota</taxon>
        <taxon>Viridiplantae</taxon>
        <taxon>Streptophyta</taxon>
        <taxon>Embryophyta</taxon>
        <taxon>Tracheophyta</taxon>
        <taxon>Spermatophyta</taxon>
        <taxon>Magnoliopsida</taxon>
        <taxon>eudicotyledons</taxon>
        <taxon>Gunneridae</taxon>
        <taxon>Pentapetalae</taxon>
        <taxon>asterids</taxon>
        <taxon>lamiids</taxon>
        <taxon>Solanales</taxon>
        <taxon>Solanaceae</taxon>
        <taxon>Solanoideae</taxon>
        <taxon>Capsiceae</taxon>
        <taxon>Capsicum</taxon>
    </lineage>
</organism>
<dbReference type="Pfam" id="PF00646">
    <property type="entry name" value="F-box"/>
    <property type="match status" value="1"/>
</dbReference>
<reference evidence="2 3" key="2">
    <citation type="journal article" date="2017" name="Genome Biol.">
        <title>New reference genome sequences of hot pepper reveal the massive evolution of plant disease-resistance genes by retroduplication.</title>
        <authorList>
            <person name="Kim S."/>
            <person name="Park J."/>
            <person name="Yeom S.I."/>
            <person name="Kim Y.M."/>
            <person name="Seo E."/>
            <person name="Kim K.T."/>
            <person name="Kim M.S."/>
            <person name="Lee J.M."/>
            <person name="Cheong K."/>
            <person name="Shin H.S."/>
            <person name="Kim S.B."/>
            <person name="Han K."/>
            <person name="Lee J."/>
            <person name="Park M."/>
            <person name="Lee H.A."/>
            <person name="Lee H.Y."/>
            <person name="Lee Y."/>
            <person name="Oh S."/>
            <person name="Lee J.H."/>
            <person name="Choi E."/>
            <person name="Choi E."/>
            <person name="Lee S.E."/>
            <person name="Jeon J."/>
            <person name="Kim H."/>
            <person name="Choi G."/>
            <person name="Song H."/>
            <person name="Lee J."/>
            <person name="Lee S.C."/>
            <person name="Kwon J.K."/>
            <person name="Lee H.Y."/>
            <person name="Koo N."/>
            <person name="Hong Y."/>
            <person name="Kim R.W."/>
            <person name="Kang W.H."/>
            <person name="Huh J.H."/>
            <person name="Kang B.C."/>
            <person name="Yang T.J."/>
            <person name="Lee Y.H."/>
            <person name="Bennetzen J.L."/>
            <person name="Choi D."/>
        </authorList>
    </citation>
    <scope>NUCLEOTIDE SEQUENCE [LARGE SCALE GENOMIC DNA]</scope>
    <source>
        <strain evidence="3">cv. CM334</strain>
    </source>
</reference>
<dbReference type="Pfam" id="PF08268">
    <property type="entry name" value="FBA_3"/>
    <property type="match status" value="1"/>
</dbReference>
<dbReference type="Proteomes" id="UP000222542">
    <property type="component" value="Unassembled WGS sequence"/>
</dbReference>
<dbReference type="PANTHER" id="PTHR31672">
    <property type="entry name" value="BNACNNG10540D PROTEIN"/>
    <property type="match status" value="1"/>
</dbReference>
<dbReference type="PANTHER" id="PTHR31672:SF13">
    <property type="entry name" value="F-BOX PROTEIN CPR30-LIKE"/>
    <property type="match status" value="1"/>
</dbReference>
<proteinExistence type="predicted"/>
<dbReference type="InterPro" id="IPR001810">
    <property type="entry name" value="F-box_dom"/>
</dbReference>
<protein>
    <recommendedName>
        <fullName evidence="1">F-box domain-containing protein</fullName>
    </recommendedName>
</protein>
<evidence type="ECO:0000313" key="2">
    <source>
        <dbReference type="EMBL" id="PHT85257.1"/>
    </source>
</evidence>
<comment type="caution">
    <text evidence="2">The sequence shown here is derived from an EMBL/GenBank/DDBJ whole genome shotgun (WGS) entry which is preliminary data.</text>
</comment>
<sequence>MGKKKLAFDDVAYILPSDILFLILIKVPSVKSLLRFKSISKSWNIIISDNEFKRSHRHQSKALGREKLVLHKSSTDEFEFRDLESSQLVMMAKEVFTPEKFRKAIVLSSCDGLLLLKNPTVLWNPSTGEYQTLTCPYFNYKGKVRVPNACGLCYDSSVDDYKVILIYKSSYALYSLNNDCWAKKQISLRGIVTLLQNGYFSQGTNANGCVFWSYYDRVVGVTSTIIYFDGKSNELKELPLPDFVREDDWFGLTTLKSCLSFYGGNDKSLVLDIWTMERHGSWKWLMNVCNLPCICEKFIEDIVLLGCTRNGEIVFQGLKTSQLFIYNPSQQLLTETQILKDFSKNGDLLTASYAVESISRQIHPNASASHSLAPQYKSTTFIASHTVCAFIAQPFTEASTFPINPTVALPQSASGPMFKALDDHRYTLEPTVKLRGMPKFLTKKPSIPEKSEKMVGKVKSVENDMESFLGLVGKEDVSYKDWGTSISPLQSFEISKFEKYDGQRIL</sequence>
<dbReference type="InterPro" id="IPR013187">
    <property type="entry name" value="F-box-assoc_dom_typ3"/>
</dbReference>
<evidence type="ECO:0000313" key="3">
    <source>
        <dbReference type="Proteomes" id="UP000222542"/>
    </source>
</evidence>
<reference evidence="2 3" key="1">
    <citation type="journal article" date="2014" name="Nat. Genet.">
        <title>Genome sequence of the hot pepper provides insights into the evolution of pungency in Capsicum species.</title>
        <authorList>
            <person name="Kim S."/>
            <person name="Park M."/>
            <person name="Yeom S.I."/>
            <person name="Kim Y.M."/>
            <person name="Lee J.M."/>
            <person name="Lee H.A."/>
            <person name="Seo E."/>
            <person name="Choi J."/>
            <person name="Cheong K."/>
            <person name="Kim K.T."/>
            <person name="Jung K."/>
            <person name="Lee G.W."/>
            <person name="Oh S.K."/>
            <person name="Bae C."/>
            <person name="Kim S.B."/>
            <person name="Lee H.Y."/>
            <person name="Kim S.Y."/>
            <person name="Kim M.S."/>
            <person name="Kang B.C."/>
            <person name="Jo Y.D."/>
            <person name="Yang H.B."/>
            <person name="Jeong H.J."/>
            <person name="Kang W.H."/>
            <person name="Kwon J.K."/>
            <person name="Shin C."/>
            <person name="Lim J.Y."/>
            <person name="Park J.H."/>
            <person name="Huh J.H."/>
            <person name="Kim J.S."/>
            <person name="Kim B.D."/>
            <person name="Cohen O."/>
            <person name="Paran I."/>
            <person name="Suh M.C."/>
            <person name="Lee S.B."/>
            <person name="Kim Y.K."/>
            <person name="Shin Y."/>
            <person name="Noh S.J."/>
            <person name="Park J."/>
            <person name="Seo Y.S."/>
            <person name="Kwon S.Y."/>
            <person name="Kim H.A."/>
            <person name="Park J.M."/>
            <person name="Kim H.J."/>
            <person name="Choi S.B."/>
            <person name="Bosland P.W."/>
            <person name="Reeves G."/>
            <person name="Jo S.H."/>
            <person name="Lee B.W."/>
            <person name="Cho H.T."/>
            <person name="Choi H.S."/>
            <person name="Lee M.S."/>
            <person name="Yu Y."/>
            <person name="Do Choi Y."/>
            <person name="Park B.S."/>
            <person name="van Deynze A."/>
            <person name="Ashrafi H."/>
            <person name="Hill T."/>
            <person name="Kim W.T."/>
            <person name="Pai H.S."/>
            <person name="Ahn H.K."/>
            <person name="Yeam I."/>
            <person name="Giovannoni J.J."/>
            <person name="Rose J.K."/>
            <person name="Sorensen I."/>
            <person name="Lee S.J."/>
            <person name="Kim R.W."/>
            <person name="Choi I.Y."/>
            <person name="Choi B.S."/>
            <person name="Lim J.S."/>
            <person name="Lee Y.H."/>
            <person name="Choi D."/>
        </authorList>
    </citation>
    <scope>NUCLEOTIDE SEQUENCE [LARGE SCALE GENOMIC DNA]</scope>
    <source>
        <strain evidence="3">cv. CM334</strain>
    </source>
</reference>
<keyword evidence="3" id="KW-1185">Reference proteome</keyword>